<accession>A0A6A6FBG2</accession>
<organism evidence="1 2">
    <name type="scientific">Cercospora zeae-maydis SCOH1-5</name>
    <dbReference type="NCBI Taxonomy" id="717836"/>
    <lineage>
        <taxon>Eukaryota</taxon>
        <taxon>Fungi</taxon>
        <taxon>Dikarya</taxon>
        <taxon>Ascomycota</taxon>
        <taxon>Pezizomycotina</taxon>
        <taxon>Dothideomycetes</taxon>
        <taxon>Dothideomycetidae</taxon>
        <taxon>Mycosphaerellales</taxon>
        <taxon>Mycosphaerellaceae</taxon>
        <taxon>Cercospora</taxon>
    </lineage>
</organism>
<evidence type="ECO:0000313" key="2">
    <source>
        <dbReference type="Proteomes" id="UP000799539"/>
    </source>
</evidence>
<keyword evidence="2" id="KW-1185">Reference proteome</keyword>
<dbReference type="EMBL" id="ML992680">
    <property type="protein sequence ID" value="KAF2210695.1"/>
    <property type="molecule type" value="Genomic_DNA"/>
</dbReference>
<sequence>MAHLYKAWFGNAREVFTAAGHSFPGIRPLNHGSALPVQHLVPYHNALLLLTAGDSAPFAHESCQDYTSYCSDDSVDQSAQHGQ</sequence>
<name>A0A6A6FBG2_9PEZI</name>
<protein>
    <submittedName>
        <fullName evidence="1">Uncharacterized protein</fullName>
    </submittedName>
</protein>
<evidence type="ECO:0000313" key="1">
    <source>
        <dbReference type="EMBL" id="KAF2210695.1"/>
    </source>
</evidence>
<proteinExistence type="predicted"/>
<gene>
    <name evidence="1" type="ORF">CERZMDRAFT_91130</name>
</gene>
<dbReference type="Proteomes" id="UP000799539">
    <property type="component" value="Unassembled WGS sequence"/>
</dbReference>
<reference evidence="1" key="1">
    <citation type="journal article" date="2020" name="Stud. Mycol.">
        <title>101 Dothideomycetes genomes: a test case for predicting lifestyles and emergence of pathogens.</title>
        <authorList>
            <person name="Haridas S."/>
            <person name="Albert R."/>
            <person name="Binder M."/>
            <person name="Bloem J."/>
            <person name="Labutti K."/>
            <person name="Salamov A."/>
            <person name="Andreopoulos B."/>
            <person name="Baker S."/>
            <person name="Barry K."/>
            <person name="Bills G."/>
            <person name="Bluhm B."/>
            <person name="Cannon C."/>
            <person name="Castanera R."/>
            <person name="Culley D."/>
            <person name="Daum C."/>
            <person name="Ezra D."/>
            <person name="Gonzalez J."/>
            <person name="Henrissat B."/>
            <person name="Kuo A."/>
            <person name="Liang C."/>
            <person name="Lipzen A."/>
            <person name="Lutzoni F."/>
            <person name="Magnuson J."/>
            <person name="Mondo S."/>
            <person name="Nolan M."/>
            <person name="Ohm R."/>
            <person name="Pangilinan J."/>
            <person name="Park H.-J."/>
            <person name="Ramirez L."/>
            <person name="Alfaro M."/>
            <person name="Sun H."/>
            <person name="Tritt A."/>
            <person name="Yoshinaga Y."/>
            <person name="Zwiers L.-H."/>
            <person name="Turgeon B."/>
            <person name="Goodwin S."/>
            <person name="Spatafora J."/>
            <person name="Crous P."/>
            <person name="Grigoriev I."/>
        </authorList>
    </citation>
    <scope>NUCLEOTIDE SEQUENCE</scope>
    <source>
        <strain evidence="1">SCOH1-5</strain>
    </source>
</reference>
<dbReference type="AlphaFoldDB" id="A0A6A6FBG2"/>